<dbReference type="RefSeq" id="XP_005770574.1">
    <property type="nucleotide sequence ID" value="XM_005770517.1"/>
</dbReference>
<dbReference type="PROSITE" id="PS00639">
    <property type="entry name" value="THIOL_PROTEASE_HIS"/>
    <property type="match status" value="1"/>
</dbReference>
<dbReference type="GO" id="GO:0006508">
    <property type="term" value="P:proteolysis"/>
    <property type="evidence" value="ECO:0007669"/>
    <property type="project" value="InterPro"/>
</dbReference>
<accession>A0A0D3J3R0</accession>
<protein>
    <recommendedName>
        <fullName evidence="3">Peptidase C1A papain C-terminal domain-containing protein</fullName>
    </recommendedName>
</protein>
<evidence type="ECO:0000256" key="2">
    <source>
        <dbReference type="ARBA" id="ARBA00023157"/>
    </source>
</evidence>
<evidence type="ECO:0000313" key="4">
    <source>
        <dbReference type="EnsemblProtists" id="EOD18145"/>
    </source>
</evidence>
<evidence type="ECO:0000259" key="3">
    <source>
        <dbReference type="SMART" id="SM00645"/>
    </source>
</evidence>
<dbReference type="eggNOG" id="KOG1542">
    <property type="taxonomic scope" value="Eukaryota"/>
</dbReference>
<dbReference type="Pfam" id="PF00112">
    <property type="entry name" value="Peptidase_C1"/>
    <property type="match status" value="1"/>
</dbReference>
<dbReference type="InterPro" id="IPR038765">
    <property type="entry name" value="Papain-like_cys_pep_sf"/>
</dbReference>
<evidence type="ECO:0000256" key="1">
    <source>
        <dbReference type="ARBA" id="ARBA00008455"/>
    </source>
</evidence>
<dbReference type="GeneID" id="19046146"/>
<dbReference type="PaxDb" id="2903-EOD18145"/>
<dbReference type="GO" id="GO:0008234">
    <property type="term" value="F:cysteine-type peptidase activity"/>
    <property type="evidence" value="ECO:0007669"/>
    <property type="project" value="InterPro"/>
</dbReference>
<dbReference type="InterPro" id="IPR000169">
    <property type="entry name" value="Pept_cys_AS"/>
</dbReference>
<name>A0A0D3J3R0_EMIH1</name>
<dbReference type="SMART" id="SM00645">
    <property type="entry name" value="Pept_C1"/>
    <property type="match status" value="1"/>
</dbReference>
<dbReference type="InterPro" id="IPR039417">
    <property type="entry name" value="Peptidase_C1A_papain-like"/>
</dbReference>
<comment type="similarity">
    <text evidence="1">Belongs to the peptidase C1 family.</text>
</comment>
<evidence type="ECO:0000313" key="5">
    <source>
        <dbReference type="Proteomes" id="UP000013827"/>
    </source>
</evidence>
<dbReference type="PRINTS" id="PR00705">
    <property type="entry name" value="PAPAIN"/>
</dbReference>
<dbReference type="InterPro" id="IPR000668">
    <property type="entry name" value="Peptidase_C1A_C"/>
</dbReference>
<dbReference type="PROSITE" id="PS00139">
    <property type="entry name" value="THIOL_PROTEASE_CYS"/>
    <property type="match status" value="1"/>
</dbReference>
<dbReference type="Proteomes" id="UP000013827">
    <property type="component" value="Unassembled WGS sequence"/>
</dbReference>
<reference evidence="5" key="1">
    <citation type="journal article" date="2013" name="Nature">
        <title>Pan genome of the phytoplankton Emiliania underpins its global distribution.</title>
        <authorList>
            <person name="Read B.A."/>
            <person name="Kegel J."/>
            <person name="Klute M.J."/>
            <person name="Kuo A."/>
            <person name="Lefebvre S.C."/>
            <person name="Maumus F."/>
            <person name="Mayer C."/>
            <person name="Miller J."/>
            <person name="Monier A."/>
            <person name="Salamov A."/>
            <person name="Young J."/>
            <person name="Aguilar M."/>
            <person name="Claverie J.M."/>
            <person name="Frickenhaus S."/>
            <person name="Gonzalez K."/>
            <person name="Herman E.K."/>
            <person name="Lin Y.C."/>
            <person name="Napier J."/>
            <person name="Ogata H."/>
            <person name="Sarno A.F."/>
            <person name="Shmutz J."/>
            <person name="Schroeder D."/>
            <person name="de Vargas C."/>
            <person name="Verret F."/>
            <person name="von Dassow P."/>
            <person name="Valentin K."/>
            <person name="Van de Peer Y."/>
            <person name="Wheeler G."/>
            <person name="Dacks J.B."/>
            <person name="Delwiche C.F."/>
            <person name="Dyhrman S.T."/>
            <person name="Glockner G."/>
            <person name="John U."/>
            <person name="Richards T."/>
            <person name="Worden A.Z."/>
            <person name="Zhang X."/>
            <person name="Grigoriev I.V."/>
            <person name="Allen A.E."/>
            <person name="Bidle K."/>
            <person name="Borodovsky M."/>
            <person name="Bowler C."/>
            <person name="Brownlee C."/>
            <person name="Cock J.M."/>
            <person name="Elias M."/>
            <person name="Gladyshev V.N."/>
            <person name="Groth M."/>
            <person name="Guda C."/>
            <person name="Hadaegh A."/>
            <person name="Iglesias-Rodriguez M.D."/>
            <person name="Jenkins J."/>
            <person name="Jones B.M."/>
            <person name="Lawson T."/>
            <person name="Leese F."/>
            <person name="Lindquist E."/>
            <person name="Lobanov A."/>
            <person name="Lomsadze A."/>
            <person name="Malik S.B."/>
            <person name="Marsh M.E."/>
            <person name="Mackinder L."/>
            <person name="Mock T."/>
            <person name="Mueller-Roeber B."/>
            <person name="Pagarete A."/>
            <person name="Parker M."/>
            <person name="Probert I."/>
            <person name="Quesneville H."/>
            <person name="Raines C."/>
            <person name="Rensing S.A."/>
            <person name="Riano-Pachon D.M."/>
            <person name="Richier S."/>
            <person name="Rokitta S."/>
            <person name="Shiraiwa Y."/>
            <person name="Soanes D.M."/>
            <person name="van der Giezen M."/>
            <person name="Wahlund T.M."/>
            <person name="Williams B."/>
            <person name="Wilson W."/>
            <person name="Wolfe G."/>
            <person name="Wurch L.L."/>
        </authorList>
    </citation>
    <scope>NUCLEOTIDE SEQUENCE</scope>
</reference>
<dbReference type="HOGENOM" id="CLU_012184_1_3_1"/>
<dbReference type="EnsemblProtists" id="EOD18145">
    <property type="protein sequence ID" value="EOD18145"/>
    <property type="gene ID" value="EMIHUDRAFT_349865"/>
</dbReference>
<feature type="domain" description="Peptidase C1A papain C-terminal" evidence="3">
    <location>
        <begin position="101"/>
        <end position="372"/>
    </location>
</feature>
<dbReference type="STRING" id="2903.R1DUG7"/>
<sequence length="374" mass="39914">MFALAHHPAAGYTSGQQDRYAAWAVRFRMPLTEAHRAMFDANAVLVDQLSAAHSPSAEFSVDESPFAHLSPQEFAAARLKKMGPAATGADRPALTGLLQVPPASWDWRSRSPTVVTPVKDQGALGSCWAFSAVGNVEGQVSIAGGKAAEELSVEQLLECDQTSGVRSVDGERYGDCGAFGGWPFLAYEYWIKAGGVRAAAQMPYCSGVPFGERGSCDACMPEGYSKRLCGDHGDLWCNRSSTRGQGLLGLCHSRAGTAARLKGWRRVGSNASAIAAELVATGPLSIALDATLAFQFYRRGVLDPPRSPLLGGCGRQPELNHAVLLVGYGTDKGKEYWTVKNSWGASWGEEGYFRIKRGEDKCGVESEVTTASLA</sequence>
<reference evidence="4" key="2">
    <citation type="submission" date="2024-10" db="UniProtKB">
        <authorList>
            <consortium name="EnsemblProtists"/>
        </authorList>
    </citation>
    <scope>IDENTIFICATION</scope>
</reference>
<keyword evidence="2" id="KW-1015">Disulfide bond</keyword>
<dbReference type="AlphaFoldDB" id="A0A0D3J3R0"/>
<dbReference type="InterPro" id="IPR013128">
    <property type="entry name" value="Peptidase_C1A"/>
</dbReference>
<dbReference type="SUPFAM" id="SSF54001">
    <property type="entry name" value="Cysteine proteinases"/>
    <property type="match status" value="1"/>
</dbReference>
<dbReference type="PROSITE" id="PS00640">
    <property type="entry name" value="THIOL_PROTEASE_ASN"/>
    <property type="match status" value="1"/>
</dbReference>
<keyword evidence="5" id="KW-1185">Reference proteome</keyword>
<dbReference type="CDD" id="cd02248">
    <property type="entry name" value="Peptidase_C1A"/>
    <property type="match status" value="1"/>
</dbReference>
<dbReference type="Gene3D" id="3.90.70.10">
    <property type="entry name" value="Cysteine proteinases"/>
    <property type="match status" value="1"/>
</dbReference>
<dbReference type="InterPro" id="IPR025660">
    <property type="entry name" value="Pept_his_AS"/>
</dbReference>
<dbReference type="InterPro" id="IPR025661">
    <property type="entry name" value="Pept_asp_AS"/>
</dbReference>
<proteinExistence type="inferred from homology"/>
<organism evidence="4 5">
    <name type="scientific">Emiliania huxleyi (strain CCMP1516)</name>
    <dbReference type="NCBI Taxonomy" id="280463"/>
    <lineage>
        <taxon>Eukaryota</taxon>
        <taxon>Haptista</taxon>
        <taxon>Haptophyta</taxon>
        <taxon>Prymnesiophyceae</taxon>
        <taxon>Isochrysidales</taxon>
        <taxon>Noelaerhabdaceae</taxon>
        <taxon>Emiliania</taxon>
    </lineage>
</organism>
<dbReference type="OMA" id="THGVTKF"/>
<dbReference type="PANTHER" id="PTHR12411">
    <property type="entry name" value="CYSTEINE PROTEASE FAMILY C1-RELATED"/>
    <property type="match status" value="1"/>
</dbReference>
<dbReference type="KEGG" id="ehx:EMIHUDRAFT_349865"/>